<name>A0ABW4RHA9_9BACL</name>
<keyword evidence="2" id="KW-1185">Reference proteome</keyword>
<comment type="caution">
    <text evidence="1">The sequence shown here is derived from an EMBL/GenBank/DDBJ whole genome shotgun (WGS) entry which is preliminary data.</text>
</comment>
<reference evidence="2" key="1">
    <citation type="journal article" date="2019" name="Int. J. Syst. Evol. Microbiol.">
        <title>The Global Catalogue of Microorganisms (GCM) 10K type strain sequencing project: providing services to taxonomists for standard genome sequencing and annotation.</title>
        <authorList>
            <consortium name="The Broad Institute Genomics Platform"/>
            <consortium name="The Broad Institute Genome Sequencing Center for Infectious Disease"/>
            <person name="Wu L."/>
            <person name="Ma J."/>
        </authorList>
    </citation>
    <scope>NUCLEOTIDE SEQUENCE [LARGE SCALE GENOMIC DNA]</scope>
    <source>
        <strain evidence="2">CCUG 54950</strain>
    </source>
</reference>
<dbReference type="InterPro" id="IPR006490">
    <property type="entry name" value="Maj_tail_phi13"/>
</dbReference>
<accession>A0ABW4RHA9</accession>
<dbReference type="Proteomes" id="UP001597233">
    <property type="component" value="Unassembled WGS sequence"/>
</dbReference>
<dbReference type="NCBIfam" id="TIGR01603">
    <property type="entry name" value="maj_tail_phi13"/>
    <property type="match status" value="1"/>
</dbReference>
<evidence type="ECO:0000313" key="2">
    <source>
        <dbReference type="Proteomes" id="UP001597233"/>
    </source>
</evidence>
<dbReference type="EMBL" id="JBHUEH010000011">
    <property type="protein sequence ID" value="MFD1885580.1"/>
    <property type="molecule type" value="Genomic_DNA"/>
</dbReference>
<dbReference type="RefSeq" id="WP_347325842.1">
    <property type="nucleotide sequence ID" value="NZ_JBCGUH010000007.1"/>
</dbReference>
<organism evidence="1 2">
    <name type="scientific">Paenibacillus wenxiniae</name>
    <dbReference type="NCBI Taxonomy" id="1636843"/>
    <lineage>
        <taxon>Bacteria</taxon>
        <taxon>Bacillati</taxon>
        <taxon>Bacillota</taxon>
        <taxon>Bacilli</taxon>
        <taxon>Bacillales</taxon>
        <taxon>Paenibacillaceae</taxon>
        <taxon>Paenibacillus</taxon>
    </lineage>
</organism>
<gene>
    <name evidence="1" type="ORF">ACFSC9_08565</name>
</gene>
<protein>
    <submittedName>
        <fullName evidence="1">Major tail protein</fullName>
    </submittedName>
</protein>
<sequence length="199" mass="21725">MNKVTFGLRNLHIAFKSATQTGTTPAYDTPIAVPGLVRLAPTAVGDSSTFFADDGAYYTVTANNGYTLELEIALLPDTLAARMFGWKIDKNGMLVETSDGKPEKFAFMAEVQGDQRNRRFVYYENQASRPAKERTTKGESVEVGTDTLNLTSSPILVGDQMIIKGDMELNDSNTTAYNAFFDKVYIPDFTTTSKTGGTA</sequence>
<proteinExistence type="predicted"/>
<evidence type="ECO:0000313" key="1">
    <source>
        <dbReference type="EMBL" id="MFD1885580.1"/>
    </source>
</evidence>